<dbReference type="EMBL" id="JAHHFP010000019">
    <property type="protein sequence ID" value="MBX7271577.1"/>
    <property type="molecule type" value="Genomic_DNA"/>
</dbReference>
<dbReference type="Proteomes" id="UP000782475">
    <property type="component" value="Unassembled WGS sequence"/>
</dbReference>
<sequence>MKRGLSLVANGRCASRLCTLLLCLSTSVSAAEAVDEPNEQPSIRVVTDDNFPPYVFKHEDGSVEGYIVDLWKLWESKIGINVQLDAMQWSEAQNQLQSGRADVIDMLYRTTAREQLFDFSAAYASSSVGIYVDTSIRGIHDVKSLSGFTIGVQRGDACLDKLTALGHENLETFANYSALLAASKAGSIRIFCMDDDPASFYLYRNRADVSVYRAFELYKGQFNWAVLRGDTATYELVNRGMNLITAQERQALREKWFKRPFEFRPYLRTLLISIIASFVLLAAAALWILSLKRAVKQSTAQLSKNNQQLQLATVALHKEQNLLRTIFENSPDALIFKDAYGACLAANAAAHYLLGVSCRPKTTNYFEYPSDSNTALGNLRSRRSEMTVIASDGTGHELEMIDIPILEGPESSLGSLIIAHDITDRRRNERELRIAAVAFESYDGQIVTDGNGIIERVNSAFVRITGFSADEALGRTPNFLQSELHEKSFYAGILQTLRKAGYWHGEIISRRRDGELYTARLSISAVSDDRGHATHYIGNLQDVTAEKEAVNLANHLKLYDVLTGLPNRLLIEDRISHVLTGSSERSNPGAVMMFDIDFFSQINDSLGHACGDQVLAEVATRAHAAIREVDFLARFSGDSFVLLACDLGASAPIAERQATLLAEAIRGAVEAPILVASHRLTCTVSIGIAMFHDRETSTDALLRQAELAMYQSKSNGRNMLHFFEKNMQVEIDQRRQLRAELQDAIDLRQFVVYYQVQVDTVGKPIGAEALLRWPHPTRGLVPPAEFIPIAEETGLIEPIGSWVLETACQQLAEWAQQNSTKHLTLAVNVSSRQFKSQRFVEEVITIIQRTGAAADKLKLEVTESLAIDDFQDSIAKLHDLRNKGIQISLDDFGTGNSSLNYLTKLPLTQLKIDKSFVDDLPSSVRDAMVAQTIIAMGHGLELQVIAEGVENREQRDFLTSHGCQAFQGYLFGRPLPVAEFNDSVACMLSENEKSVIQSRYRRQEEI</sequence>
<evidence type="ECO:0000313" key="1">
    <source>
        <dbReference type="EMBL" id="MBX7271577.1"/>
    </source>
</evidence>
<reference evidence="1 2" key="1">
    <citation type="journal article" date="2021" name="Appl. Microbiol. Biotechnol.">
        <title>Biotechnological applications of marine bacteria in bioremediation of environments polluted with hydrocarbons and plastics.</title>
        <authorList>
            <person name="Muriel-Millan L.F."/>
            <person name="Millan-Lopez S."/>
            <person name="Pardo-Lopez L."/>
        </authorList>
    </citation>
    <scope>NUCLEOTIDE SEQUENCE [LARGE SCALE GENOMIC DNA]</scope>
    <source>
        <strain evidence="1 2">GOM4</strain>
    </source>
</reference>
<gene>
    <name evidence="1" type="ORF">KJJ99_07195</name>
</gene>
<organism evidence="1 2">
    <name type="scientific">Stutzerimonas chloritidismutans</name>
    <name type="common">Pseudomonas chloritidismutans</name>
    <dbReference type="NCBI Taxonomy" id="203192"/>
    <lineage>
        <taxon>Bacteria</taxon>
        <taxon>Pseudomonadati</taxon>
        <taxon>Pseudomonadota</taxon>
        <taxon>Gammaproteobacteria</taxon>
        <taxon>Pseudomonadales</taxon>
        <taxon>Pseudomonadaceae</taxon>
        <taxon>Stutzerimonas</taxon>
    </lineage>
</organism>
<accession>A0ACC5VGD9</accession>
<comment type="caution">
    <text evidence="1">The sequence shown here is derived from an EMBL/GenBank/DDBJ whole genome shotgun (WGS) entry which is preliminary data.</text>
</comment>
<protein>
    <submittedName>
        <fullName evidence="1">EAL domain-containing protein</fullName>
    </submittedName>
</protein>
<name>A0ACC5VGD9_STUCH</name>
<keyword evidence="2" id="KW-1185">Reference proteome</keyword>
<proteinExistence type="predicted"/>
<evidence type="ECO:0000313" key="2">
    <source>
        <dbReference type="Proteomes" id="UP000782475"/>
    </source>
</evidence>